<proteinExistence type="predicted"/>
<dbReference type="Proteomes" id="UP001246858">
    <property type="component" value="Unassembled WGS sequence"/>
</dbReference>
<sequence length="41" mass="4940">MNYTGFVFVGCFALEQNEQLVKQCILPQKVTFTYRVKYREF</sequence>
<accession>A0ACC6L204</accession>
<protein>
    <submittedName>
        <fullName evidence="1">Uncharacterized protein</fullName>
    </submittedName>
</protein>
<organism evidence="1 2">
    <name type="scientific">Pedobacter africanus</name>
    <dbReference type="NCBI Taxonomy" id="151894"/>
    <lineage>
        <taxon>Bacteria</taxon>
        <taxon>Pseudomonadati</taxon>
        <taxon>Bacteroidota</taxon>
        <taxon>Sphingobacteriia</taxon>
        <taxon>Sphingobacteriales</taxon>
        <taxon>Sphingobacteriaceae</taxon>
        <taxon>Pedobacter</taxon>
    </lineage>
</organism>
<evidence type="ECO:0000313" key="1">
    <source>
        <dbReference type="EMBL" id="MDR6785450.1"/>
    </source>
</evidence>
<dbReference type="EMBL" id="JAVDTF010000004">
    <property type="protein sequence ID" value="MDR6785450.1"/>
    <property type="molecule type" value="Genomic_DNA"/>
</dbReference>
<comment type="caution">
    <text evidence="1">The sequence shown here is derived from an EMBL/GenBank/DDBJ whole genome shotgun (WGS) entry which is preliminary data.</text>
</comment>
<reference evidence="1" key="1">
    <citation type="submission" date="2023-07" db="EMBL/GenBank/DDBJ databases">
        <title>Sorghum-associated microbial communities from plants grown in Nebraska, USA.</title>
        <authorList>
            <person name="Schachtman D."/>
        </authorList>
    </citation>
    <scope>NUCLEOTIDE SEQUENCE</scope>
    <source>
        <strain evidence="1">2697</strain>
    </source>
</reference>
<gene>
    <name evidence="1" type="ORF">J2X78_004035</name>
</gene>
<keyword evidence="2" id="KW-1185">Reference proteome</keyword>
<name>A0ACC6L204_9SPHI</name>
<evidence type="ECO:0000313" key="2">
    <source>
        <dbReference type="Proteomes" id="UP001246858"/>
    </source>
</evidence>